<dbReference type="Pfam" id="PF06444">
    <property type="entry name" value="NADH_dehy_S2_C"/>
    <property type="match status" value="1"/>
</dbReference>
<evidence type="ECO:0000256" key="12">
    <source>
        <dbReference type="ARBA" id="ARBA00023027"/>
    </source>
</evidence>
<evidence type="ECO:0000259" key="20">
    <source>
        <dbReference type="Pfam" id="PF06444"/>
    </source>
</evidence>
<evidence type="ECO:0000313" key="34">
    <source>
        <dbReference type="EMBL" id="AFA37333.1"/>
    </source>
</evidence>
<reference evidence="31" key="3">
    <citation type="submission" date="2011-12" db="EMBL/GenBank/DDBJ databases">
        <title>Molecular evidence for East Asian independent domestication and geographic structure of horse.</title>
        <authorList>
            <consortium name="Yunnan University"/>
            <person name="Ning T."/>
            <person name="Ardalan A."/>
            <person name="Ling Y.-H."/>
            <person name="Xiao H."/>
            <person name="Li J."/>
            <person name="Ma Y.-H."/>
            <person name="Savolainen P."/>
            <person name="Zhang Y.-P."/>
        </authorList>
    </citation>
    <scope>NUCLEOTIDE SEQUENCE</scope>
    <source>
        <strain evidence="31">TN8806</strain>
        <strain evidence="32">TN9288</strain>
        <strain evidence="33">TN9334</strain>
        <strain evidence="34">TN9412</strain>
        <strain evidence="35">TNIn20</strain>
        <strain evidence="36">TNJA8</strain>
        <strain evidence="37">TNTM37</strain>
        <strain evidence="38">TNWM20</strain>
        <strain evidence="39">TNXJ4</strain>
    </source>
</reference>
<evidence type="ECO:0000313" key="43">
    <source>
        <dbReference type="EMBL" id="ALF39778.1"/>
    </source>
</evidence>
<evidence type="ECO:0000256" key="2">
    <source>
        <dbReference type="ARBA" id="ARBA00007012"/>
    </source>
</evidence>
<dbReference type="EMBL" id="KJ917257">
    <property type="protein sequence ID" value="AIN51413.1"/>
    <property type="molecule type" value="Genomic_DNA"/>
</dbReference>
<evidence type="ECO:0000313" key="31">
    <source>
        <dbReference type="EMBL" id="AFA36852.1"/>
    </source>
</evidence>
<dbReference type="AlphaFoldDB" id="A5JYC8"/>
<evidence type="ECO:0000313" key="44">
    <source>
        <dbReference type="EMBL" id="AUG33008.1"/>
    </source>
</evidence>
<evidence type="ECO:0000313" key="28">
    <source>
        <dbReference type="EMBL" id="AEO87802.1"/>
    </source>
</evidence>
<evidence type="ECO:0000256" key="11">
    <source>
        <dbReference type="ARBA" id="ARBA00022989"/>
    </source>
</evidence>
<keyword evidence="7 18" id="KW-0812">Transmembrane</keyword>
<reference evidence="22" key="2">
    <citation type="submission" date="2010-10" db="EMBL/GenBank/DDBJ databases">
        <title>Whole mitochondrial genome sequences provide well resolved phylogenetic tree of recent horse breeds.</title>
        <authorList>
            <person name="Lippold S."/>
            <person name="Matzke N."/>
            <person name="Reissman M."/>
            <person name="Burbano H."/>
            <person name="Hofreiter M."/>
        </authorList>
    </citation>
    <scope>NUCLEOTIDE SEQUENCE</scope>
    <source>
        <strain evidence="23">1</strain>
        <strain evidence="22">Syr1</strain>
    </source>
</reference>
<keyword evidence="9 18" id="KW-1278">Translocase</keyword>
<comment type="catalytic activity">
    <reaction evidence="17 18">
        <text>a ubiquinone + NADH + 5 H(+)(in) = a ubiquinol + NAD(+) + 4 H(+)(out)</text>
        <dbReference type="Rhea" id="RHEA:29091"/>
        <dbReference type="Rhea" id="RHEA-COMP:9565"/>
        <dbReference type="Rhea" id="RHEA-COMP:9566"/>
        <dbReference type="ChEBI" id="CHEBI:15378"/>
        <dbReference type="ChEBI" id="CHEBI:16389"/>
        <dbReference type="ChEBI" id="CHEBI:17976"/>
        <dbReference type="ChEBI" id="CHEBI:57540"/>
        <dbReference type="ChEBI" id="CHEBI:57945"/>
        <dbReference type="EC" id="7.1.1.2"/>
    </reaction>
</comment>
<dbReference type="EMBL" id="KF038159">
    <property type="protein sequence ID" value="AGS17162.1"/>
    <property type="molecule type" value="Genomic_DNA"/>
</dbReference>
<feature type="transmembrane region" description="Helical" evidence="18">
    <location>
        <begin position="241"/>
        <end position="261"/>
    </location>
</feature>
<dbReference type="EMBL" id="KC202985">
    <property type="protein sequence ID" value="AFY15876.1"/>
    <property type="molecule type" value="Genomic_DNA"/>
</dbReference>
<dbReference type="InterPro" id="IPR001750">
    <property type="entry name" value="ND/Mrp_TM"/>
</dbReference>
<dbReference type="EMBL" id="JN398449">
    <property type="protein sequence ID" value="AEO87750.1"/>
    <property type="molecule type" value="Genomic_DNA"/>
</dbReference>
<name>A5JYC8_HORSE</name>
<dbReference type="EMBL" id="KT368732">
    <property type="protein sequence ID" value="ALF39778.1"/>
    <property type="molecule type" value="Genomic_DNA"/>
</dbReference>
<sequence>MNPLIFTTILMTVLLGTMIVMMSSHWLMIWIGFEMNLLAIIPILMKKYNPRTMEASTKYFLTQATASMLLMMAIIINLMHSGQWTITKIFNPTASIIMTSALAMKLGLTPFHFWVPEVTQGISLTSGLILLTWQKLAPMSILYQISPSINLNILLTMAVLSILVGGWGGLNQTQLRKIMAYSSIAHMGWMTAVLVYNPTLTMLNMLIYIMMTLTMFMLFIHSSSTTTLSLSHTWNKTPLTTTLILITLLSMGGLPPLSGFMPKWMIIQELTKNSSIILPTLMAIMALLNLYFYMRLTYSTSLTMFPSTNNMKMKWQFETKRITLLPPLIVMSSLLLPLTPMLSILD</sequence>
<reference evidence="41" key="6">
    <citation type="submission" date="2013-05" db="EMBL/GenBank/DDBJ databases">
        <title>Domestication History of the Horse: An Updated Genome-Wide Perspective Derived from Mitochondrial Genome Sequences.</title>
        <authorList>
            <person name="Yoon S.H."/>
        </authorList>
    </citation>
    <scope>NUCLEOTIDE SEQUENCE</scope>
    <source>
        <strain evidence="41">Jeju01</strain>
    </source>
</reference>
<evidence type="ECO:0000313" key="47">
    <source>
        <dbReference type="EMBL" id="AUG33086.1"/>
    </source>
</evidence>
<dbReference type="EMBL" id="JQ340135">
    <property type="protein sequence ID" value="AFA37255.1"/>
    <property type="molecule type" value="Genomic_DNA"/>
</dbReference>
<dbReference type="GO" id="GO:0006120">
    <property type="term" value="P:mitochondrial electron transport, NADH to ubiquinone"/>
    <property type="evidence" value="ECO:0007669"/>
    <property type="project" value="InterPro"/>
</dbReference>
<reference evidence="40" key="5">
    <citation type="submission" date="2012-11" db="EMBL/GenBank/DDBJ databases">
        <title>Mitochondrial haplogroups associated with Thoroughbred racing performance.</title>
        <authorList>
            <person name="Qi A."/>
            <person name="Davie A."/>
            <person name="Wen L."/>
            <person name="Qiu M."/>
            <person name="Jiang F."/>
            <person name="Pacey T."/>
            <person name="Twenke B."/>
            <person name="Zhang Y."/>
            <person name="Zhou S."/>
            <person name="Liu B."/>
        </authorList>
    </citation>
    <scope>NUCLEOTIDE SEQUENCE</scope>
</reference>
<comment type="subcellular location">
    <subcellularLocation>
        <location evidence="1 18">Mitochondrion inner membrane</location>
        <topology evidence="1 18">Multi-pass membrane protein</topology>
    </subcellularLocation>
</comment>
<evidence type="ECO:0000313" key="48">
    <source>
        <dbReference type="EMBL" id="AUG33099.1"/>
    </source>
</evidence>
<reference evidence="43" key="8">
    <citation type="journal article" date="2015" name="Proc. Natl. Acad. Sci. U.S.A.">
        <title>Tracking the origins of Yakutian horses and the genetic basis for their fast adaptation to subarctic environments.</title>
        <authorList>
            <person name="Libradoa P."/>
            <person name="Der Sarkissiana C."/>
            <person name="Erminia L."/>
            <person name="Schuberta M."/>
            <person name="Jonssona H."/>
            <person name="Albrechtsenb A."/>
            <person name="Fumagallic M."/>
            <person name="Yangd M.A."/>
            <person name="Gambaa C."/>
            <person name="Seguin-Orlandoa A."/>
            <person name="Petersenf C.D.Mortensen.Bent."/>
            <person name="Hooverg C.A."/>
            <person name="Lorente-Galdosh B."/>
            <person name="Nedoluzhkoj A."/>
            <person name="Boulyginaj E."/>
            <person name="Tsygankovaj S."/>
            <person name="Neuditschkok M."/>
            <person name="Jagannathanl V."/>
            <person name="Thevesm C."/>
            <person name="Alfarhann A.H."/>
            <person name="Alquraishin S.A."/>
            <person name="Al-Rasheidn K.A.S."/>
            <person name="Sicheritz-Pontenf T."/>
            <person name="Popovo R."/>
            <person name="Grigorievp S."/>
            <person name="Alekseevp A.N."/>
            <person name="Rubing E.M."/>
            <person name="McCueq M."/>
            <person name="Riederk S."/>
            <person name="Leebl T."/>
            <person name="Tikhonovr A."/>
            <person name="Crubezym E."/>
            <person name="Slatkind M."/>
            <person name="Marques-Boneth T."/>
            <person name="Nielsens R."/>
            <person name="Willersleva E."/>
            <person name="Kantanent J."/>
            <person name="u"/>
            <person name="Prokhortchoukj E."/>
            <person name="Orlandoa L."/>
        </authorList>
    </citation>
    <scope>NUCLEOTIDE SEQUENCE</scope>
    <source>
        <strain evidence="43">Horse_Yakutia_Yak3</strain>
    </source>
</reference>
<dbReference type="EMBL" id="JQ340124">
    <property type="protein sequence ID" value="AFA37112.1"/>
    <property type="molecule type" value="Genomic_DNA"/>
</dbReference>
<dbReference type="InterPro" id="IPR010933">
    <property type="entry name" value="NADH_DH_su2_C"/>
</dbReference>
<dbReference type="EMBL" id="HQ439448">
    <property type="protein sequence ID" value="ADQ54520.1"/>
    <property type="molecule type" value="Genomic_DNA"/>
</dbReference>
<dbReference type="EMBL" id="JN398454">
    <property type="protein sequence ID" value="AEO87815.1"/>
    <property type="molecule type" value="Genomic_DNA"/>
</dbReference>
<feature type="transmembrane region" description="Helical" evidence="18">
    <location>
        <begin position="276"/>
        <end position="294"/>
    </location>
</feature>
<evidence type="ECO:0000313" key="49">
    <source>
        <dbReference type="EMBL" id="QOU11137.1"/>
    </source>
</evidence>
<dbReference type="GO" id="GO:0008137">
    <property type="term" value="F:NADH dehydrogenase (ubiquinone) activity"/>
    <property type="evidence" value="ECO:0007669"/>
    <property type="project" value="UniProtKB-EC"/>
</dbReference>
<gene>
    <name evidence="21" type="primary">ND2</name>
</gene>
<keyword evidence="6 18" id="KW-0679">Respiratory chain</keyword>
<evidence type="ECO:0000256" key="10">
    <source>
        <dbReference type="ARBA" id="ARBA00022982"/>
    </source>
</evidence>
<evidence type="ECO:0000256" key="1">
    <source>
        <dbReference type="ARBA" id="ARBA00004448"/>
    </source>
</evidence>
<dbReference type="EMBL" id="JN398453">
    <property type="protein sequence ID" value="AEO87802.1"/>
    <property type="molecule type" value="Genomic_DNA"/>
</dbReference>
<evidence type="ECO:0000256" key="7">
    <source>
        <dbReference type="ARBA" id="ARBA00022692"/>
    </source>
</evidence>
<dbReference type="EMBL" id="MK449357">
    <property type="protein sequence ID" value="QOU11137.1"/>
    <property type="molecule type" value="Genomic_DNA"/>
</dbReference>
<keyword evidence="10 18" id="KW-0249">Electron transport</keyword>
<evidence type="ECO:0000313" key="29">
    <source>
        <dbReference type="EMBL" id="AEO87815.1"/>
    </source>
</evidence>
<feature type="domain" description="NADH dehydrogenase subunit 2 C-terminal" evidence="20">
    <location>
        <begin position="290"/>
        <end position="342"/>
    </location>
</feature>
<feature type="transmembrane region" description="Helical" evidence="18">
    <location>
        <begin position="26"/>
        <end position="45"/>
    </location>
</feature>
<dbReference type="EMBL" id="HQ439477">
    <property type="protein sequence ID" value="ADQ54897.1"/>
    <property type="molecule type" value="Genomic_DNA"/>
</dbReference>
<feature type="transmembrane region" description="Helical" evidence="18">
    <location>
        <begin position="57"/>
        <end position="76"/>
    </location>
</feature>
<dbReference type="PRINTS" id="PR01436">
    <property type="entry name" value="NADHDHGNASE2"/>
</dbReference>
<dbReference type="EMBL" id="HQ439450">
    <property type="protein sequence ID" value="ADQ54546.1"/>
    <property type="molecule type" value="Genomic_DNA"/>
</dbReference>
<feature type="transmembrane region" description="Helical" evidence="18">
    <location>
        <begin position="202"/>
        <end position="220"/>
    </location>
</feature>
<dbReference type="EMBL" id="JQ340155">
    <property type="protein sequence ID" value="AFA37515.1"/>
    <property type="molecule type" value="Genomic_DNA"/>
</dbReference>
<dbReference type="EMBL" id="JN398452">
    <property type="protein sequence ID" value="AEO87789.1"/>
    <property type="molecule type" value="Genomic_DNA"/>
</dbReference>
<evidence type="ECO:0000256" key="4">
    <source>
        <dbReference type="ARBA" id="ARBA00021008"/>
    </source>
</evidence>
<reference evidence="49" key="11">
    <citation type="submission" date="2019-01" db="EMBL/GenBank/DDBJ databases">
        <title>High genetic diversity of ancient horses from the Altai Mountains.</title>
        <authorList>
            <person name="Vorobieva N.V."/>
            <person name="Popova K.O."/>
            <person name="Druzhkova A.S."/>
            <person name="Makunin A.I."/>
            <person name="Kusliy M.A."/>
            <person name="Polosmak N.V."/>
            <person name="Molodin V.I."/>
            <person name="Trifonov V.A."/>
            <person name="Graphodatsky A.S."/>
        </authorList>
    </citation>
    <scope>NUCLEOTIDE SEQUENCE</scope>
    <source>
        <strain evidence="49">HUk3</strain>
    </source>
</reference>
<evidence type="ECO:0000313" key="32">
    <source>
        <dbReference type="EMBL" id="AFA37112.1"/>
    </source>
</evidence>
<dbReference type="EMBL" id="JQ340141">
    <property type="protein sequence ID" value="AFA37333.1"/>
    <property type="molecule type" value="Genomic_DNA"/>
</dbReference>
<evidence type="ECO:0000313" key="33">
    <source>
        <dbReference type="EMBL" id="AFA37255.1"/>
    </source>
</evidence>
<evidence type="ECO:0000313" key="36">
    <source>
        <dbReference type="EMBL" id="AFA37515.1"/>
    </source>
</evidence>
<evidence type="ECO:0000313" key="22">
    <source>
        <dbReference type="EMBL" id="ADQ54520.1"/>
    </source>
</evidence>
<evidence type="ECO:0000313" key="42">
    <source>
        <dbReference type="EMBL" id="AIN51413.1"/>
    </source>
</evidence>
<evidence type="ECO:0000256" key="14">
    <source>
        <dbReference type="ARBA" id="ARBA00023128"/>
    </source>
</evidence>
<evidence type="ECO:0000256" key="17">
    <source>
        <dbReference type="ARBA" id="ARBA00049551"/>
    </source>
</evidence>
<keyword evidence="12 18" id="KW-0520">NAD</keyword>
<evidence type="ECO:0000256" key="6">
    <source>
        <dbReference type="ARBA" id="ARBA00022660"/>
    </source>
</evidence>
<accession>A5JYC8</accession>
<feature type="transmembrane region" description="Helical" evidence="18">
    <location>
        <begin position="151"/>
        <end position="171"/>
    </location>
</feature>
<dbReference type="PANTHER" id="PTHR46552:SF1">
    <property type="entry name" value="NADH-UBIQUINONE OXIDOREDUCTASE CHAIN 2"/>
    <property type="match status" value="1"/>
</dbReference>
<protein>
    <recommendedName>
        <fullName evidence="4 18">NADH-ubiquinone oxidoreductase chain 2</fullName>
        <ecNumber evidence="3 18">7.1.1.2</ecNumber>
    </recommendedName>
</protein>
<organism evidence="21">
    <name type="scientific">Equus caballus</name>
    <name type="common">Horse</name>
    <dbReference type="NCBI Taxonomy" id="9796"/>
    <lineage>
        <taxon>Eukaryota</taxon>
        <taxon>Metazoa</taxon>
        <taxon>Chordata</taxon>
        <taxon>Craniata</taxon>
        <taxon>Vertebrata</taxon>
        <taxon>Euteleostomi</taxon>
        <taxon>Mammalia</taxon>
        <taxon>Eutheria</taxon>
        <taxon>Laurasiatheria</taxon>
        <taxon>Perissodactyla</taxon>
        <taxon>Equidae</taxon>
        <taxon>Equus</taxon>
    </lineage>
</organism>
<evidence type="ECO:0000313" key="21">
    <source>
        <dbReference type="EMBL" id="ABQ52635.1"/>
    </source>
</evidence>
<dbReference type="GO" id="GO:0005743">
    <property type="term" value="C:mitochondrial inner membrane"/>
    <property type="evidence" value="ECO:0007669"/>
    <property type="project" value="UniProtKB-SubCell"/>
</dbReference>
<feature type="transmembrane region" description="Helical" evidence="18">
    <location>
        <begin position="96"/>
        <end position="115"/>
    </location>
</feature>
<evidence type="ECO:0000256" key="9">
    <source>
        <dbReference type="ARBA" id="ARBA00022967"/>
    </source>
</evidence>
<evidence type="ECO:0000313" key="26">
    <source>
        <dbReference type="EMBL" id="AEO87776.1"/>
    </source>
</evidence>
<evidence type="ECO:0000313" key="27">
    <source>
        <dbReference type="EMBL" id="AEO87789.1"/>
    </source>
</evidence>
<keyword evidence="11 18" id="KW-1133">Transmembrane helix</keyword>
<evidence type="ECO:0000256" key="15">
    <source>
        <dbReference type="ARBA" id="ARBA00023136"/>
    </source>
</evidence>
<dbReference type="EMBL" id="MG001418">
    <property type="protein sequence ID" value="AUG33060.1"/>
    <property type="molecule type" value="Genomic_DNA"/>
</dbReference>
<dbReference type="EMBL" id="JQ340104">
    <property type="protein sequence ID" value="AFA36852.1"/>
    <property type="molecule type" value="Genomic_DNA"/>
</dbReference>
<dbReference type="EMBL" id="MG001421">
    <property type="protein sequence ID" value="AUG33099.1"/>
    <property type="molecule type" value="Genomic_DNA"/>
</dbReference>
<dbReference type="EMBL" id="JQ340166">
    <property type="protein sequence ID" value="AFA37658.1"/>
    <property type="molecule type" value="Genomic_DNA"/>
</dbReference>
<dbReference type="EMBL" id="JQ340163">
    <property type="protein sequence ID" value="AFA37619.1"/>
    <property type="molecule type" value="Genomic_DNA"/>
</dbReference>
<reference evidence="44" key="10">
    <citation type="submission" date="2017-09" db="EMBL/GenBank/DDBJ databases">
        <title>The whole mtDNA of China native horse.</title>
        <authorList>
            <person name="Zhao C."/>
            <person name="Ma H."/>
            <person name="Xiang H."/>
        </authorList>
    </citation>
    <scope>NUCLEOTIDE SEQUENCE</scope>
    <source>
        <strain evidence="45">Lijiang</strain>
        <strain evidence="48">Yanqi</strain>
        <strain evidence="47">Yili</strain>
        <strain evidence="44">Yimen</strain>
        <strain evidence="46">Yingjiang</strain>
    </source>
</reference>
<feature type="transmembrane region" description="Helical" evidence="18">
    <location>
        <begin position="322"/>
        <end position="345"/>
    </location>
</feature>
<dbReference type="EMBL" id="HQ439465">
    <property type="protein sequence ID" value="ADQ54741.1"/>
    <property type="molecule type" value="Genomic_DNA"/>
</dbReference>
<reference evidence="42" key="7">
    <citation type="submission" date="2014-05" db="EMBL/GenBank/DDBJ databases">
        <title>mtDNA analysis of Thoroughbred horses indicates that low competition capacity was associated with Haplogroup L3b.</title>
        <authorList>
            <person name="Zheng H."/>
            <person name="Lin X."/>
            <person name="Wen L."/>
            <person name="Zhou S."/>
            <person name="Davie A."/>
            <person name="Yao X."/>
            <person name="Liu W."/>
            <person name="Zhang Y."/>
        </authorList>
    </citation>
    <scope>NUCLEOTIDE SEQUENCE</scope>
    <source>
        <strain evidence="42">W00008</strain>
    </source>
</reference>
<evidence type="ECO:0000313" key="25">
    <source>
        <dbReference type="EMBL" id="AEO87763.1"/>
    </source>
</evidence>
<keyword evidence="13 18" id="KW-0830">Ubiquinone</keyword>
<evidence type="ECO:0000256" key="8">
    <source>
        <dbReference type="ARBA" id="ARBA00022792"/>
    </source>
</evidence>
<keyword evidence="15 18" id="KW-0472">Membrane</keyword>
<evidence type="ECO:0000259" key="19">
    <source>
        <dbReference type="Pfam" id="PF00361"/>
    </source>
</evidence>
<reference evidence="24" key="4">
    <citation type="journal article" date="2012" name="Proc. Natl. Acad. Sci. U.S.A.">
        <title>Mitochondrial genomes from modern horses reveal the major haplogroups that underwent domestication.</title>
        <authorList>
            <person name="Achilli A."/>
            <person name="Olivieri A."/>
            <person name="Soares P."/>
            <person name="Lancioni H."/>
            <person name="Kashani B.H."/>
            <person name="Perego U.A."/>
            <person name="Nergadze S.G."/>
            <person name="Carossa V."/>
            <person name="Santagostino M."/>
            <person name="Capomaccio S."/>
            <person name="Felicetti M."/>
            <person name="Al-Achkar W."/>
            <person name="Penedo M.C."/>
            <person name="Verini-Supplizi A."/>
            <person name="Houshmand M."/>
            <person name="Woodward S.R."/>
            <person name="Semino O."/>
            <person name="Silvestrelli M."/>
            <person name="Giulotto E."/>
            <person name="Pereira L."/>
            <person name="Bandelt H.J."/>
            <person name="Torroni A."/>
        </authorList>
    </citation>
    <scope>NUCLEOTIDE SEQUENCE</scope>
    <source>
        <strain evidence="24">74_AkT02</strain>
        <strain evidence="25">75_AkT01</strain>
        <strain evidence="26">76_Irn07</strain>
        <strain evidence="27">77_AkT04</strain>
        <strain evidence="28">78_AkT03</strain>
        <strain evidence="29">80_Mrm02</strain>
        <strain evidence="30">81_Irn08</strain>
    </source>
</reference>
<comment type="subunit">
    <text evidence="16">Core subunit of respiratory chain NADH dehydrogenase (Complex I) which is composed of 45 different subunits. Interacts with TMEM242.</text>
</comment>
<evidence type="ECO:0000256" key="5">
    <source>
        <dbReference type="ARBA" id="ARBA00022448"/>
    </source>
</evidence>
<evidence type="ECO:0000313" key="41">
    <source>
        <dbReference type="EMBL" id="AGS17162.1"/>
    </source>
</evidence>
<keyword evidence="14 18" id="KW-0496">Mitochondrion</keyword>
<dbReference type="EMBL" id="EF597514">
    <property type="protein sequence ID" value="ABQ52635.1"/>
    <property type="molecule type" value="Genomic_DNA"/>
</dbReference>
<evidence type="ECO:0000256" key="3">
    <source>
        <dbReference type="ARBA" id="ARBA00012944"/>
    </source>
</evidence>
<comment type="similarity">
    <text evidence="2 18">Belongs to the complex I subunit 2 family.</text>
</comment>
<dbReference type="EMBL" id="MG001419">
    <property type="protein sequence ID" value="AUG33073.1"/>
    <property type="molecule type" value="Genomic_DNA"/>
</dbReference>
<evidence type="ECO:0000256" key="13">
    <source>
        <dbReference type="ARBA" id="ARBA00023075"/>
    </source>
</evidence>
<evidence type="ECO:0000313" key="37">
    <source>
        <dbReference type="EMBL" id="AFA37619.1"/>
    </source>
</evidence>
<reference evidence="21" key="1">
    <citation type="journal article" date="2007" name="J. Genet. Genomics">
        <title>High altitude adaptation and phylogenetic analysis of Tibetan horse based on the mitochondrial genome.</title>
        <authorList>
            <person name="Xu S."/>
            <person name="Luosang J."/>
            <person name="Hua S."/>
            <person name="He J."/>
            <person name="Ciren A."/>
            <person name="Wang W."/>
            <person name="Tong X."/>
            <person name="Liang Y."/>
            <person name="Wang J."/>
            <person name="Zheng X."/>
        </authorList>
    </citation>
    <scope>NUCLEOTIDE SEQUENCE</scope>
</reference>
<dbReference type="EMBL" id="JN398451">
    <property type="protein sequence ID" value="AEO87776.1"/>
    <property type="molecule type" value="Genomic_DNA"/>
</dbReference>
<evidence type="ECO:0000313" key="30">
    <source>
        <dbReference type="EMBL" id="AEO87828.1"/>
    </source>
</evidence>
<dbReference type="EMBL" id="JN398455">
    <property type="protein sequence ID" value="AEO87828.1"/>
    <property type="molecule type" value="Genomic_DNA"/>
</dbReference>
<dbReference type="EMBL" id="JQ340152">
    <property type="protein sequence ID" value="AFA37476.1"/>
    <property type="molecule type" value="Genomic_DNA"/>
</dbReference>
<proteinExistence type="inferred from homology"/>
<dbReference type="EMBL" id="JQ340167">
    <property type="protein sequence ID" value="AFA37671.1"/>
    <property type="molecule type" value="Genomic_DNA"/>
</dbReference>
<reference evidence="43" key="9">
    <citation type="submission" date="2015-08" db="EMBL/GenBank/DDBJ databases">
        <authorList>
            <person name="Babu N.S."/>
            <person name="Beckwith C.J."/>
            <person name="Beseler K.G."/>
            <person name="Brison A."/>
            <person name="Carone J.V."/>
            <person name="Caskin T.P."/>
            <person name="Diamond M."/>
            <person name="Durham M.E."/>
            <person name="Foxe J.M."/>
            <person name="Go M."/>
            <person name="Henderson B.A."/>
            <person name="Jones I.B."/>
            <person name="McGettigan J.A."/>
            <person name="Micheletti S.J."/>
            <person name="Nasrallah M.E."/>
            <person name="Ortiz D."/>
            <person name="Piller C.R."/>
            <person name="Privatt S.R."/>
            <person name="Schneider S.L."/>
            <person name="Sharp S."/>
            <person name="Smith T.C."/>
            <person name="Stanton J.D."/>
            <person name="Ullery H.E."/>
            <person name="Wilson R.J."/>
            <person name="Serrano M.G."/>
            <person name="Buck G."/>
            <person name="Lee V."/>
            <person name="Wang Y."/>
            <person name="Carvalho R."/>
            <person name="Voegtly L."/>
            <person name="Shi R."/>
            <person name="Duckworth R."/>
            <person name="Johnson A."/>
            <person name="Loviza R."/>
            <person name="Walstead R."/>
            <person name="Shah Z."/>
            <person name="Kiflezghi M."/>
            <person name="Wade K."/>
            <person name="Ball S.L."/>
            <person name="Bradley K.W."/>
            <person name="Asai D.J."/>
            <person name="Bowman C.A."/>
            <person name="Russell D.A."/>
            <person name="Pope W.H."/>
            <person name="Jacobs-Sera D."/>
            <person name="Hendrix R.W."/>
            <person name="Hatfull G.F."/>
        </authorList>
    </citation>
    <scope>NUCLEOTIDE SEQUENCE</scope>
    <source>
        <strain evidence="43">Horse_Yakutia_Yak3</strain>
    </source>
</reference>
<dbReference type="EC" id="7.1.1.2" evidence="3 18"/>
<evidence type="ECO:0000313" key="45">
    <source>
        <dbReference type="EMBL" id="AUG33060.1"/>
    </source>
</evidence>
<dbReference type="EMBL" id="MG001414">
    <property type="protein sequence ID" value="AUG33008.1"/>
    <property type="molecule type" value="Genomic_DNA"/>
</dbReference>
<evidence type="ECO:0000313" key="38">
    <source>
        <dbReference type="EMBL" id="AFA37658.1"/>
    </source>
</evidence>
<dbReference type="EMBL" id="JN398450">
    <property type="protein sequence ID" value="AEO87763.1"/>
    <property type="molecule type" value="Genomic_DNA"/>
</dbReference>
<evidence type="ECO:0000313" key="40">
    <source>
        <dbReference type="EMBL" id="AFY15876.1"/>
    </source>
</evidence>
<geneLocation type="mitochondrion" evidence="21"/>
<evidence type="ECO:0000256" key="16">
    <source>
        <dbReference type="ARBA" id="ARBA00029481"/>
    </source>
</evidence>
<evidence type="ECO:0000313" key="35">
    <source>
        <dbReference type="EMBL" id="AFA37476.1"/>
    </source>
</evidence>
<keyword evidence="8 18" id="KW-0999">Mitochondrion inner membrane</keyword>
<dbReference type="PANTHER" id="PTHR46552">
    <property type="entry name" value="NADH-UBIQUINONE OXIDOREDUCTASE CHAIN 2"/>
    <property type="match status" value="1"/>
</dbReference>
<dbReference type="InterPro" id="IPR003917">
    <property type="entry name" value="NADH_UbQ_OxRdtase_chain2"/>
</dbReference>
<feature type="domain" description="NADH:quinone oxidoreductase/Mrp antiporter transmembrane" evidence="19">
    <location>
        <begin position="23"/>
        <end position="285"/>
    </location>
</feature>
<keyword evidence="5" id="KW-0813">Transport</keyword>
<evidence type="ECO:0000256" key="18">
    <source>
        <dbReference type="RuleBase" id="RU003403"/>
    </source>
</evidence>
<evidence type="ECO:0000313" key="24">
    <source>
        <dbReference type="EMBL" id="AEO87750.1"/>
    </source>
</evidence>
<dbReference type="Pfam" id="PF00361">
    <property type="entry name" value="Proton_antipo_M"/>
    <property type="match status" value="1"/>
</dbReference>
<evidence type="ECO:0000313" key="23">
    <source>
        <dbReference type="EMBL" id="ADQ54741.1"/>
    </source>
</evidence>
<dbReference type="InterPro" id="IPR050175">
    <property type="entry name" value="Complex_I_Subunit_2"/>
</dbReference>
<evidence type="ECO:0000313" key="39">
    <source>
        <dbReference type="EMBL" id="AFA37671.1"/>
    </source>
</evidence>
<dbReference type="EMBL" id="MG001420">
    <property type="protein sequence ID" value="AUG33086.1"/>
    <property type="molecule type" value="Genomic_DNA"/>
</dbReference>
<comment type="function">
    <text evidence="18">Core subunit of the mitochondrial membrane respiratory chain NADH dehydrogenase (Complex I) which catalyzes electron transfer from NADH through the respiratory chain, using ubiquinone as an electron acceptor. Essential for the catalytic activity and assembly of complex I.</text>
</comment>
<evidence type="ECO:0000313" key="46">
    <source>
        <dbReference type="EMBL" id="AUG33073.1"/>
    </source>
</evidence>